<feature type="domain" description="PIN" evidence="7">
    <location>
        <begin position="4"/>
        <end position="135"/>
    </location>
</feature>
<dbReference type="OrthoDB" id="1525146at2"/>
<keyword evidence="4 6" id="KW-0378">Hydrolase</keyword>
<name>A0A1G9LNQ8_9ACTN</name>
<evidence type="ECO:0000259" key="7">
    <source>
        <dbReference type="Pfam" id="PF01850"/>
    </source>
</evidence>
<keyword evidence="9" id="KW-1185">Reference proteome</keyword>
<evidence type="ECO:0000256" key="5">
    <source>
        <dbReference type="ARBA" id="ARBA00022842"/>
    </source>
</evidence>
<evidence type="ECO:0000313" key="9">
    <source>
        <dbReference type="Proteomes" id="UP000198680"/>
    </source>
</evidence>
<accession>A0A1G9LNQ8</accession>
<reference evidence="9" key="1">
    <citation type="submission" date="2016-10" db="EMBL/GenBank/DDBJ databases">
        <authorList>
            <person name="Varghese N."/>
            <person name="Submissions S."/>
        </authorList>
    </citation>
    <scope>NUCLEOTIDE SEQUENCE [LARGE SCALE GENOMIC DNA]</scope>
    <source>
        <strain evidence="9">DSM 45419</strain>
    </source>
</reference>
<dbReference type="HAMAP" id="MF_00265">
    <property type="entry name" value="VapC_Nob1"/>
    <property type="match status" value="1"/>
</dbReference>
<dbReference type="EMBL" id="FNHE01000001">
    <property type="protein sequence ID" value="SDL63401.1"/>
    <property type="molecule type" value="Genomic_DNA"/>
</dbReference>
<evidence type="ECO:0000256" key="2">
    <source>
        <dbReference type="ARBA" id="ARBA00022722"/>
    </source>
</evidence>
<evidence type="ECO:0000256" key="3">
    <source>
        <dbReference type="ARBA" id="ARBA00022723"/>
    </source>
</evidence>
<dbReference type="CDD" id="cd09874">
    <property type="entry name" value="PIN_MT3492-like"/>
    <property type="match status" value="1"/>
</dbReference>
<dbReference type="InterPro" id="IPR002716">
    <property type="entry name" value="PIN_dom"/>
</dbReference>
<keyword evidence="2 6" id="KW-0540">Nuclease</keyword>
<dbReference type="Gene3D" id="3.40.50.1010">
    <property type="entry name" value="5'-nuclease"/>
    <property type="match status" value="1"/>
</dbReference>
<keyword evidence="6" id="KW-0800">Toxin</keyword>
<dbReference type="InterPro" id="IPR022907">
    <property type="entry name" value="VapC_family"/>
</dbReference>
<feature type="binding site" evidence="6">
    <location>
        <position position="104"/>
    </location>
    <ligand>
        <name>Mg(2+)</name>
        <dbReference type="ChEBI" id="CHEBI:18420"/>
    </ligand>
</feature>
<evidence type="ECO:0000256" key="4">
    <source>
        <dbReference type="ARBA" id="ARBA00022801"/>
    </source>
</evidence>
<dbReference type="AlphaFoldDB" id="A0A1G9LNQ8"/>
<proteinExistence type="inferred from homology"/>
<dbReference type="EC" id="3.1.-.-" evidence="6"/>
<comment type="cofactor">
    <cofactor evidence="6">
        <name>Mg(2+)</name>
        <dbReference type="ChEBI" id="CHEBI:18420"/>
    </cofactor>
</comment>
<sequence length="149" mass="15769">MTAFADSSALVKLYADESGHETVRGLSGLVVSQLARVEVPSAIWRKQRIGDLHADAARLLTSAFEADWSGTGADPPRFSAVTATVTVLERAARLCAVHGLRAYDAVQLACALAARDAVPECRTFAAFDRQLRAAAAAEGFALVPSVLQE</sequence>
<evidence type="ECO:0000256" key="1">
    <source>
        <dbReference type="ARBA" id="ARBA00022649"/>
    </source>
</evidence>
<protein>
    <recommendedName>
        <fullName evidence="6">Ribonuclease VapC</fullName>
        <shortName evidence="6">RNase VapC</shortName>
        <ecNumber evidence="6">3.1.-.-</ecNumber>
    </recommendedName>
    <alternativeName>
        <fullName evidence="6">Toxin VapC</fullName>
    </alternativeName>
</protein>
<gene>
    <name evidence="6" type="primary">vapC</name>
    <name evidence="8" type="ORF">SAMN05660642_00504</name>
</gene>
<dbReference type="GO" id="GO:0016787">
    <property type="term" value="F:hydrolase activity"/>
    <property type="evidence" value="ECO:0007669"/>
    <property type="project" value="UniProtKB-KW"/>
</dbReference>
<evidence type="ECO:0000313" key="8">
    <source>
        <dbReference type="EMBL" id="SDL63401.1"/>
    </source>
</evidence>
<dbReference type="Pfam" id="PF01850">
    <property type="entry name" value="PIN"/>
    <property type="match status" value="1"/>
</dbReference>
<feature type="binding site" evidence="6">
    <location>
        <position position="6"/>
    </location>
    <ligand>
        <name>Mg(2+)</name>
        <dbReference type="ChEBI" id="CHEBI:18420"/>
    </ligand>
</feature>
<evidence type="ECO:0000256" key="6">
    <source>
        <dbReference type="HAMAP-Rule" id="MF_00265"/>
    </source>
</evidence>
<dbReference type="RefSeq" id="WP_091213322.1">
    <property type="nucleotide sequence ID" value="NZ_FNHE01000001.1"/>
</dbReference>
<dbReference type="Proteomes" id="UP000198680">
    <property type="component" value="Unassembled WGS sequence"/>
</dbReference>
<dbReference type="GO" id="GO:0004540">
    <property type="term" value="F:RNA nuclease activity"/>
    <property type="evidence" value="ECO:0007669"/>
    <property type="project" value="InterPro"/>
</dbReference>
<keyword evidence="1 6" id="KW-1277">Toxin-antitoxin system</keyword>
<comment type="similarity">
    <text evidence="6">Belongs to the PINc/VapC protein family.</text>
</comment>
<dbReference type="InterPro" id="IPR029060">
    <property type="entry name" value="PIN-like_dom_sf"/>
</dbReference>
<dbReference type="STRING" id="1137991.SAMN05660642_00504"/>
<organism evidence="8 9">
    <name type="scientific">Geodermatophilus siccatus</name>
    <dbReference type="NCBI Taxonomy" id="1137991"/>
    <lineage>
        <taxon>Bacteria</taxon>
        <taxon>Bacillati</taxon>
        <taxon>Actinomycetota</taxon>
        <taxon>Actinomycetes</taxon>
        <taxon>Geodermatophilales</taxon>
        <taxon>Geodermatophilaceae</taxon>
        <taxon>Geodermatophilus</taxon>
    </lineage>
</organism>
<dbReference type="GO" id="GO:0090729">
    <property type="term" value="F:toxin activity"/>
    <property type="evidence" value="ECO:0007669"/>
    <property type="project" value="UniProtKB-KW"/>
</dbReference>
<comment type="function">
    <text evidence="6">Toxic component of a toxin-antitoxin (TA) system. An RNase.</text>
</comment>
<dbReference type="SUPFAM" id="SSF88723">
    <property type="entry name" value="PIN domain-like"/>
    <property type="match status" value="1"/>
</dbReference>
<keyword evidence="5 6" id="KW-0460">Magnesium</keyword>
<keyword evidence="3 6" id="KW-0479">Metal-binding</keyword>
<dbReference type="GO" id="GO:0000287">
    <property type="term" value="F:magnesium ion binding"/>
    <property type="evidence" value="ECO:0007669"/>
    <property type="project" value="UniProtKB-UniRule"/>
</dbReference>